<keyword evidence="8 12" id="KW-0406">Ion transport</keyword>
<evidence type="ECO:0000256" key="10">
    <source>
        <dbReference type="ARBA" id="ARBA00023136"/>
    </source>
</evidence>
<dbReference type="GO" id="GO:0015078">
    <property type="term" value="F:proton transmembrane transporter activity"/>
    <property type="evidence" value="ECO:0007669"/>
    <property type="project" value="InterPro"/>
</dbReference>
<sequence>MPQLSPEPWLTVLLTVWTFFIIILQPKIATLTATNNPTPHKPQTTKTWPWPWTQTYSTNS</sequence>
<keyword evidence="3 12" id="KW-0813">Transport</keyword>
<evidence type="ECO:0000256" key="6">
    <source>
        <dbReference type="ARBA" id="ARBA00022781"/>
    </source>
</evidence>
<protein>
    <recommendedName>
        <fullName evidence="12">ATP synthase complex subunit 8</fullName>
    </recommendedName>
</protein>
<feature type="compositionally biased region" description="Low complexity" evidence="13">
    <location>
        <begin position="34"/>
        <end position="60"/>
    </location>
</feature>
<keyword evidence="5 12" id="KW-0812">Transmembrane</keyword>
<comment type="subcellular location">
    <subcellularLocation>
        <location evidence="1 12">Mitochondrion membrane</location>
        <topology evidence="1 12">Single-pass membrane protein</topology>
    </subcellularLocation>
</comment>
<evidence type="ECO:0000313" key="15">
    <source>
        <dbReference type="EMBL" id="QOI74201.1"/>
    </source>
</evidence>
<evidence type="ECO:0000256" key="5">
    <source>
        <dbReference type="ARBA" id="ARBA00022692"/>
    </source>
</evidence>
<dbReference type="InterPro" id="IPR050635">
    <property type="entry name" value="ATPase_protein_8"/>
</dbReference>
<dbReference type="EMBL" id="MT554034">
    <property type="protein sequence ID" value="QOI74201.1"/>
    <property type="molecule type" value="Genomic_DNA"/>
</dbReference>
<keyword evidence="9 12" id="KW-0496">Mitochondrion</keyword>
<dbReference type="GO" id="GO:0031966">
    <property type="term" value="C:mitochondrial membrane"/>
    <property type="evidence" value="ECO:0007669"/>
    <property type="project" value="UniProtKB-SubCell"/>
</dbReference>
<dbReference type="GO" id="GO:0045259">
    <property type="term" value="C:proton-transporting ATP synthase complex"/>
    <property type="evidence" value="ECO:0007669"/>
    <property type="project" value="UniProtKB-KW"/>
</dbReference>
<evidence type="ECO:0000256" key="13">
    <source>
        <dbReference type="SAM" id="MobiDB-lite"/>
    </source>
</evidence>
<dbReference type="GO" id="GO:0015986">
    <property type="term" value="P:proton motive force-driven ATP synthesis"/>
    <property type="evidence" value="ECO:0007669"/>
    <property type="project" value="InterPro"/>
</dbReference>
<feature type="transmembrane region" description="Helical" evidence="14">
    <location>
        <begin position="6"/>
        <end position="24"/>
    </location>
</feature>
<evidence type="ECO:0000256" key="14">
    <source>
        <dbReference type="SAM" id="Phobius"/>
    </source>
</evidence>
<evidence type="ECO:0000256" key="12">
    <source>
        <dbReference type="RuleBase" id="RU003661"/>
    </source>
</evidence>
<proteinExistence type="inferred from homology"/>
<evidence type="ECO:0000256" key="11">
    <source>
        <dbReference type="ARBA" id="ARBA00023310"/>
    </source>
</evidence>
<dbReference type="PANTHER" id="PTHR39937:SF1">
    <property type="entry name" value="ATP SYNTHASE PROTEIN 8"/>
    <property type="match status" value="1"/>
</dbReference>
<evidence type="ECO:0000256" key="4">
    <source>
        <dbReference type="ARBA" id="ARBA00022547"/>
    </source>
</evidence>
<evidence type="ECO:0000256" key="8">
    <source>
        <dbReference type="ARBA" id="ARBA00023065"/>
    </source>
</evidence>
<evidence type="ECO:0000256" key="9">
    <source>
        <dbReference type="ARBA" id="ARBA00023128"/>
    </source>
</evidence>
<comment type="similarity">
    <text evidence="2 12">Belongs to the ATPase protein 8 family.</text>
</comment>
<dbReference type="PANTHER" id="PTHR39937">
    <property type="entry name" value="ATP SYNTHASE PROTEIN 8"/>
    <property type="match status" value="1"/>
</dbReference>
<keyword evidence="6 12" id="KW-0375">Hydrogen ion transport</keyword>
<dbReference type="InterPro" id="IPR001421">
    <property type="entry name" value="ATP8_metazoa"/>
</dbReference>
<keyword evidence="7 14" id="KW-1133">Transmembrane helix</keyword>
<geneLocation type="mitochondrion" evidence="15"/>
<evidence type="ECO:0000256" key="2">
    <source>
        <dbReference type="ARBA" id="ARBA00008892"/>
    </source>
</evidence>
<name>A0A7L8ZUW7_PALTR</name>
<dbReference type="AlphaFoldDB" id="A0A7L8ZUW7"/>
<reference evidence="15" key="1">
    <citation type="journal article" date="2020" name="Zool. J. Linn. Soc.">
        <title>Near-complete phylogeny of extant Crocodylia (Reptilia) using mitogenome-based data.</title>
        <authorList>
            <person name="Pan T."/>
            <person name="Miao J.-S."/>
            <person name="Zhang H.-B."/>
            <person name="Yan P."/>
            <person name="Lee P.-S."/>
            <person name="Jiang X.-Y."/>
            <person name="Ouyang J.-H."/>
            <person name="Deng Y.-P."/>
            <person name="Zhang B.-W."/>
            <person name="Wu X.-B."/>
        </authorList>
    </citation>
    <scope>NUCLEOTIDE SEQUENCE</scope>
    <source>
        <strain evidence="15">L028</strain>
    </source>
</reference>
<evidence type="ECO:0000256" key="1">
    <source>
        <dbReference type="ARBA" id="ARBA00004304"/>
    </source>
</evidence>
<evidence type="ECO:0000256" key="7">
    <source>
        <dbReference type="ARBA" id="ARBA00022989"/>
    </source>
</evidence>
<evidence type="ECO:0000256" key="3">
    <source>
        <dbReference type="ARBA" id="ARBA00022448"/>
    </source>
</evidence>
<accession>A0A7L8ZUW7</accession>
<feature type="region of interest" description="Disordered" evidence="13">
    <location>
        <begin position="33"/>
        <end position="60"/>
    </location>
</feature>
<gene>
    <name evidence="15" type="primary">ATP8</name>
</gene>
<organism evidence="15">
    <name type="scientific">Paleosuchus trigonatus</name>
    <name type="common">Schneider's dwarf caiman</name>
    <dbReference type="NCBI Taxonomy" id="38658"/>
    <lineage>
        <taxon>Eukaryota</taxon>
        <taxon>Metazoa</taxon>
        <taxon>Chordata</taxon>
        <taxon>Craniata</taxon>
        <taxon>Vertebrata</taxon>
        <taxon>Euteleostomi</taxon>
        <taxon>Archelosauria</taxon>
        <taxon>Archosauria</taxon>
        <taxon>Crocodylia</taxon>
        <taxon>Alligatoridae</taxon>
        <taxon>Caimaninae</taxon>
        <taxon>Paleosuchus</taxon>
    </lineage>
</organism>
<keyword evidence="10 14" id="KW-0472">Membrane</keyword>
<keyword evidence="11" id="KW-0066">ATP synthesis</keyword>
<dbReference type="Pfam" id="PF00895">
    <property type="entry name" value="ATP-synt_8"/>
    <property type="match status" value="1"/>
</dbReference>
<keyword evidence="4 12" id="KW-0138">CF(0)</keyword>